<reference evidence="1 2" key="1">
    <citation type="submission" date="2014-09" db="EMBL/GenBank/DDBJ databases">
        <authorList>
            <person name="Regsiter A."/>
        </authorList>
    </citation>
    <scope>NUCLEOTIDE SEQUENCE [LARGE SCALE GENOMIC DNA]</scope>
</reference>
<dbReference type="AlphaFoldDB" id="A0A0U5FG93"/>
<dbReference type="PATRIC" id="fig|434928.28.peg.2653"/>
<dbReference type="KEGG" id="xcr:J163_02584"/>
<dbReference type="RefSeq" id="WP_015463310.1">
    <property type="nucleotide sequence ID" value="NZ_CAVLHM010000025.1"/>
</dbReference>
<dbReference type="KEGG" id="xcw:J162_02589"/>
<evidence type="ECO:0000313" key="1">
    <source>
        <dbReference type="EMBL" id="CEG16804.1"/>
    </source>
</evidence>
<dbReference type="EMBL" id="CCXZ01000140">
    <property type="protein sequence ID" value="CEG16804.1"/>
    <property type="molecule type" value="Genomic_DNA"/>
</dbReference>
<dbReference type="KEGG" id="xcu:J159_02588"/>
<dbReference type="GeneID" id="66911537"/>
<gene>
    <name evidence="1" type="ORF">XAC3562_460002</name>
</gene>
<accession>A0A0U5FG93</accession>
<evidence type="ECO:0000313" key="2">
    <source>
        <dbReference type="Proteomes" id="UP000052230"/>
    </source>
</evidence>
<dbReference type="Proteomes" id="UP000052230">
    <property type="component" value="Unassembled WGS sequence"/>
</dbReference>
<dbReference type="KEGG" id="xcf:J172_02591"/>
<sequence>MTDDEAKARIEVLYDDAAAVLAEQGLSPLQAYCLVLEQVTVRDEPTLRLLAETAAHDRWFREQVREGLEEAHYPNTKWISDDEARKSHARQRAELLARIGKGNE</sequence>
<dbReference type="Gene3D" id="6.20.450.20">
    <property type="match status" value="1"/>
</dbReference>
<dbReference type="KEGG" id="xcn:J169_02597"/>
<dbReference type="KEGG" id="xcm:J164_02586"/>
<comment type="caution">
    <text evidence="1">The sequence shown here is derived from an EMBL/GenBank/DDBJ whole genome shotgun (WGS) entry which is preliminary data.</text>
</comment>
<keyword evidence="2" id="KW-1185">Reference proteome</keyword>
<proteinExistence type="predicted"/>
<organism evidence="1 2">
    <name type="scientific">Xanthomonas citri pv. citri</name>
    <dbReference type="NCBI Taxonomy" id="611301"/>
    <lineage>
        <taxon>Bacteria</taxon>
        <taxon>Pseudomonadati</taxon>
        <taxon>Pseudomonadota</taxon>
        <taxon>Gammaproteobacteria</taxon>
        <taxon>Lysobacterales</taxon>
        <taxon>Lysobacteraceae</taxon>
        <taxon>Xanthomonas</taxon>
    </lineage>
</organism>
<name>A0A0U5FG93_XANCI</name>
<protein>
    <submittedName>
        <fullName evidence="1">Uncharacterized protein</fullName>
    </submittedName>
</protein>